<name>A0A1M5JXU5_9BACT</name>
<dbReference type="AlphaFoldDB" id="A0A1M5JXU5"/>
<dbReference type="Proteomes" id="UP000184480">
    <property type="component" value="Unassembled WGS sequence"/>
</dbReference>
<organism evidence="1 2">
    <name type="scientific">Dysgonomonas macrotermitis</name>
    <dbReference type="NCBI Taxonomy" id="1346286"/>
    <lineage>
        <taxon>Bacteria</taxon>
        <taxon>Pseudomonadati</taxon>
        <taxon>Bacteroidota</taxon>
        <taxon>Bacteroidia</taxon>
        <taxon>Bacteroidales</taxon>
        <taxon>Dysgonomonadaceae</taxon>
        <taxon>Dysgonomonas</taxon>
    </lineage>
</organism>
<reference evidence="2" key="1">
    <citation type="submission" date="2016-11" db="EMBL/GenBank/DDBJ databases">
        <authorList>
            <person name="Varghese N."/>
            <person name="Submissions S."/>
        </authorList>
    </citation>
    <scope>NUCLEOTIDE SEQUENCE [LARGE SCALE GENOMIC DNA]</scope>
    <source>
        <strain evidence="2">DSM 27370</strain>
    </source>
</reference>
<evidence type="ECO:0000313" key="1">
    <source>
        <dbReference type="EMBL" id="SHG45417.1"/>
    </source>
</evidence>
<dbReference type="Pfam" id="PF09357">
    <property type="entry name" value="RteC"/>
    <property type="match status" value="1"/>
</dbReference>
<dbReference type="InterPro" id="IPR018534">
    <property type="entry name" value="Tet_reg_excision_RteC"/>
</dbReference>
<gene>
    <name evidence="1" type="ORF">SAMN05444362_1311</name>
</gene>
<protein>
    <submittedName>
        <fullName evidence="1">RteC protein</fullName>
    </submittedName>
</protein>
<sequence>MEQFVEKLQEEVELYLQKNGGRLNDNPAKTKNGIFLLEDIFRRLKSFVVEEYEFKSTEEEIKFFKEHKPGLFSNLIFYRKVNNLEMNRPTGGKRVRQEYFRKELENINDYFNKNRDFYHYYRSGNTFMDEVFFLRGQNPEVLLNLETFYFERDPLFSTNCDFKVAKILANDMLESYIREELDKLEDKDYGLKSLFQPKQKLTWTGNKADLIELIYALIEAKVFNHGKASLKEVVCYFENVFNIELGTNPSRTFIELCLRKIQTAFINRLQDLLLKRMEKENKKKDKK</sequence>
<accession>A0A1M5JXU5</accession>
<evidence type="ECO:0000313" key="2">
    <source>
        <dbReference type="Proteomes" id="UP000184480"/>
    </source>
</evidence>
<dbReference type="EMBL" id="FQUC01000031">
    <property type="protein sequence ID" value="SHG45417.1"/>
    <property type="molecule type" value="Genomic_DNA"/>
</dbReference>
<dbReference type="OrthoDB" id="790983at2"/>
<dbReference type="RefSeq" id="WP_062185187.1">
    <property type="nucleotide sequence ID" value="NZ_BBXL01000041.1"/>
</dbReference>
<keyword evidence="2" id="KW-1185">Reference proteome</keyword>
<dbReference type="STRING" id="1346286.SAMN05444362_1311"/>
<proteinExistence type="predicted"/>